<proteinExistence type="predicted"/>
<protein>
    <submittedName>
        <fullName evidence="2">Uncharacterized protein</fullName>
    </submittedName>
</protein>
<gene>
    <name evidence="2" type="ORF">B0T20DRAFT_477555</name>
</gene>
<feature type="region of interest" description="Disordered" evidence="1">
    <location>
        <begin position="1"/>
        <end position="70"/>
    </location>
</feature>
<comment type="caution">
    <text evidence="2">The sequence shown here is derived from an EMBL/GenBank/DDBJ whole genome shotgun (WGS) entry which is preliminary data.</text>
</comment>
<organism evidence="2 3">
    <name type="scientific">Sordaria brevicollis</name>
    <dbReference type="NCBI Taxonomy" id="83679"/>
    <lineage>
        <taxon>Eukaryota</taxon>
        <taxon>Fungi</taxon>
        <taxon>Dikarya</taxon>
        <taxon>Ascomycota</taxon>
        <taxon>Pezizomycotina</taxon>
        <taxon>Sordariomycetes</taxon>
        <taxon>Sordariomycetidae</taxon>
        <taxon>Sordariales</taxon>
        <taxon>Sordariaceae</taxon>
        <taxon>Sordaria</taxon>
    </lineage>
</organism>
<dbReference type="EMBL" id="JAUTDP010000004">
    <property type="protein sequence ID" value="KAK3399714.1"/>
    <property type="molecule type" value="Genomic_DNA"/>
</dbReference>
<evidence type="ECO:0000313" key="3">
    <source>
        <dbReference type="Proteomes" id="UP001281003"/>
    </source>
</evidence>
<dbReference type="Proteomes" id="UP001281003">
    <property type="component" value="Unassembled WGS sequence"/>
</dbReference>
<keyword evidence="3" id="KW-1185">Reference proteome</keyword>
<accession>A0AAE0UDR7</accession>
<feature type="compositionally biased region" description="Polar residues" evidence="1">
    <location>
        <begin position="34"/>
        <end position="57"/>
    </location>
</feature>
<name>A0AAE0UDR7_SORBR</name>
<sequence length="133" mass="14532">MSSPQQHEAHNEQAKQSHIPSTTCPGPFPHPAQPTASTADSAVQAEVTTGTQPQNQTPRVPGPFPPPPHAVIRKARIQVYVTSVPIGNGIPRPRGKERLDSLRQPRWPFFSTASRAQMTLPVSVSTPQRFRTC</sequence>
<evidence type="ECO:0000313" key="2">
    <source>
        <dbReference type="EMBL" id="KAK3399714.1"/>
    </source>
</evidence>
<reference evidence="2" key="1">
    <citation type="journal article" date="2023" name="Mol. Phylogenet. Evol.">
        <title>Genome-scale phylogeny and comparative genomics of the fungal order Sordariales.</title>
        <authorList>
            <person name="Hensen N."/>
            <person name="Bonometti L."/>
            <person name="Westerberg I."/>
            <person name="Brannstrom I.O."/>
            <person name="Guillou S."/>
            <person name="Cros-Aarteil S."/>
            <person name="Calhoun S."/>
            <person name="Haridas S."/>
            <person name="Kuo A."/>
            <person name="Mondo S."/>
            <person name="Pangilinan J."/>
            <person name="Riley R."/>
            <person name="LaButti K."/>
            <person name="Andreopoulos B."/>
            <person name="Lipzen A."/>
            <person name="Chen C."/>
            <person name="Yan M."/>
            <person name="Daum C."/>
            <person name="Ng V."/>
            <person name="Clum A."/>
            <person name="Steindorff A."/>
            <person name="Ohm R.A."/>
            <person name="Martin F."/>
            <person name="Silar P."/>
            <person name="Natvig D.O."/>
            <person name="Lalanne C."/>
            <person name="Gautier V."/>
            <person name="Ament-Velasquez S.L."/>
            <person name="Kruys A."/>
            <person name="Hutchinson M.I."/>
            <person name="Powell A.J."/>
            <person name="Barry K."/>
            <person name="Miller A.N."/>
            <person name="Grigoriev I.V."/>
            <person name="Debuchy R."/>
            <person name="Gladieux P."/>
            <person name="Hiltunen Thoren M."/>
            <person name="Johannesson H."/>
        </authorList>
    </citation>
    <scope>NUCLEOTIDE SEQUENCE</scope>
    <source>
        <strain evidence="2">FGSC 1904</strain>
    </source>
</reference>
<feature type="compositionally biased region" description="Pro residues" evidence="1">
    <location>
        <begin position="60"/>
        <end position="69"/>
    </location>
</feature>
<reference evidence="2" key="2">
    <citation type="submission" date="2023-07" db="EMBL/GenBank/DDBJ databases">
        <authorList>
            <consortium name="Lawrence Berkeley National Laboratory"/>
            <person name="Haridas S."/>
            <person name="Hensen N."/>
            <person name="Bonometti L."/>
            <person name="Westerberg I."/>
            <person name="Brannstrom I.O."/>
            <person name="Guillou S."/>
            <person name="Cros-Aarteil S."/>
            <person name="Calhoun S."/>
            <person name="Kuo A."/>
            <person name="Mondo S."/>
            <person name="Pangilinan J."/>
            <person name="Riley R."/>
            <person name="LaButti K."/>
            <person name="Andreopoulos B."/>
            <person name="Lipzen A."/>
            <person name="Chen C."/>
            <person name="Yanf M."/>
            <person name="Daum C."/>
            <person name="Ng V."/>
            <person name="Clum A."/>
            <person name="Steindorff A."/>
            <person name="Ohm R."/>
            <person name="Martin F."/>
            <person name="Silar P."/>
            <person name="Natvig D."/>
            <person name="Lalanne C."/>
            <person name="Gautier V."/>
            <person name="Ament-velasquez S.L."/>
            <person name="Kruys A."/>
            <person name="Hutchinson M.I."/>
            <person name="Powell A.J."/>
            <person name="Barry K."/>
            <person name="Miller A.N."/>
            <person name="Grigoriev I.V."/>
            <person name="Debuchy R."/>
            <person name="Gladieux P."/>
            <person name="Thoren M.H."/>
            <person name="Johannesson H."/>
        </authorList>
    </citation>
    <scope>NUCLEOTIDE SEQUENCE</scope>
    <source>
        <strain evidence="2">FGSC 1904</strain>
    </source>
</reference>
<evidence type="ECO:0000256" key="1">
    <source>
        <dbReference type="SAM" id="MobiDB-lite"/>
    </source>
</evidence>
<dbReference type="AlphaFoldDB" id="A0AAE0UDR7"/>